<dbReference type="InterPro" id="IPR051910">
    <property type="entry name" value="ComF/GntX_DNA_util-trans"/>
</dbReference>
<reference evidence="1 2" key="2">
    <citation type="submission" date="2017-10" db="EMBL/GenBank/DDBJ databases">
        <title>Genome analyses suggest a sexual origin of heterokaryosis in a supposedly ancient asexual fungus.</title>
        <authorList>
            <person name="Corradi N."/>
            <person name="Sedzielewska K."/>
            <person name="Noel J."/>
            <person name="Charron P."/>
            <person name="Farinelli L."/>
            <person name="Marton T."/>
            <person name="Kruger M."/>
            <person name="Pelin A."/>
            <person name="Brachmann A."/>
            <person name="Corradi N."/>
        </authorList>
    </citation>
    <scope>NUCLEOTIDE SEQUENCE [LARGE SCALE GENOMIC DNA]</scope>
    <source>
        <strain evidence="1 2">A1</strain>
    </source>
</reference>
<comment type="caution">
    <text evidence="1">The sequence shown here is derived from an EMBL/GenBank/DDBJ whole genome shotgun (WGS) entry which is preliminary data.</text>
</comment>
<accession>A0A2N0QG77</accession>
<dbReference type="AlphaFoldDB" id="A0A2N0QG77"/>
<dbReference type="Proteomes" id="UP000232688">
    <property type="component" value="Unassembled WGS sequence"/>
</dbReference>
<evidence type="ECO:0000313" key="2">
    <source>
        <dbReference type="Proteomes" id="UP000232688"/>
    </source>
</evidence>
<protein>
    <submittedName>
        <fullName evidence="1">Uncharacterized protein</fullName>
    </submittedName>
</protein>
<organism evidence="1 2">
    <name type="scientific">Rhizophagus irregularis</name>
    <dbReference type="NCBI Taxonomy" id="588596"/>
    <lineage>
        <taxon>Eukaryota</taxon>
        <taxon>Fungi</taxon>
        <taxon>Fungi incertae sedis</taxon>
        <taxon>Mucoromycota</taxon>
        <taxon>Glomeromycotina</taxon>
        <taxon>Glomeromycetes</taxon>
        <taxon>Glomerales</taxon>
        <taxon>Glomeraceae</taxon>
        <taxon>Rhizophagus</taxon>
    </lineage>
</organism>
<dbReference type="PANTHER" id="PTHR47505:SF1">
    <property type="entry name" value="DNA UTILIZATION PROTEIN YHGH"/>
    <property type="match status" value="1"/>
</dbReference>
<proteinExistence type="predicted"/>
<sequence>MKKEVVNCLLCNATLNEQMTWEILLGREFPRVICKECEEQFEPIEQDSKKWLEGEEKILSIYKYNDKMKDYLHQYKFMHDVVLAKIFRNDIDRLLAKQPETIVPIPIHPTKLKERSFGHIDELLNAACIPFKHYLEKISVETQVGKSREERINTSQLFT</sequence>
<name>A0A2N0QG77_9GLOM</name>
<dbReference type="EMBL" id="LLXH01011137">
    <property type="protein sequence ID" value="PKC50066.1"/>
    <property type="molecule type" value="Genomic_DNA"/>
</dbReference>
<gene>
    <name evidence="1" type="ORF">RhiirA1_487507</name>
</gene>
<evidence type="ECO:0000313" key="1">
    <source>
        <dbReference type="EMBL" id="PKC50066.1"/>
    </source>
</evidence>
<dbReference type="PANTHER" id="PTHR47505">
    <property type="entry name" value="DNA UTILIZATION PROTEIN YHGH"/>
    <property type="match status" value="1"/>
</dbReference>
<reference evidence="1 2" key="1">
    <citation type="submission" date="2017-10" db="EMBL/GenBank/DDBJ databases">
        <title>Extensive intraspecific genome diversity in a model arbuscular mycorrhizal fungus.</title>
        <authorList>
            <person name="Chen E.C.H."/>
            <person name="Morin E."/>
            <person name="Baudet D."/>
            <person name="Noel J."/>
            <person name="Ndikumana S."/>
            <person name="Charron P."/>
            <person name="St-Onge C."/>
            <person name="Giorgi J."/>
            <person name="Grigoriev I.V."/>
            <person name="Roux C."/>
            <person name="Martin F.M."/>
            <person name="Corradi N."/>
        </authorList>
    </citation>
    <scope>NUCLEOTIDE SEQUENCE [LARGE SCALE GENOMIC DNA]</scope>
    <source>
        <strain evidence="1 2">A1</strain>
    </source>
</reference>
<dbReference type="VEuPathDB" id="FungiDB:RhiirA1_487507"/>